<evidence type="ECO:0000313" key="3">
    <source>
        <dbReference type="Proteomes" id="UP000183487"/>
    </source>
</evidence>
<protein>
    <submittedName>
        <fullName evidence="2">Uncharacterized protein</fullName>
    </submittedName>
</protein>
<keyword evidence="1" id="KW-1133">Transmembrane helix</keyword>
<dbReference type="EMBL" id="FNKP01000003">
    <property type="protein sequence ID" value="SDR51344.1"/>
    <property type="molecule type" value="Genomic_DNA"/>
</dbReference>
<reference evidence="3" key="1">
    <citation type="submission" date="2016-10" db="EMBL/GenBank/DDBJ databases">
        <authorList>
            <person name="Varghese N."/>
        </authorList>
    </citation>
    <scope>NUCLEOTIDE SEQUENCE [LARGE SCALE GENOMIC DNA]</scope>
    <source>
        <strain evidence="3">GAS106B</strain>
    </source>
</reference>
<keyword evidence="1" id="KW-0472">Membrane</keyword>
<dbReference type="InterPro" id="IPR045644">
    <property type="entry name" value="DUF6404"/>
</dbReference>
<keyword evidence="1" id="KW-0812">Transmembrane</keyword>
<proteinExistence type="predicted"/>
<name>A0A1H1JMX3_9BURK</name>
<gene>
    <name evidence="2" type="ORF">SAMN05443245_6900</name>
</gene>
<evidence type="ECO:0000256" key="1">
    <source>
        <dbReference type="SAM" id="Phobius"/>
    </source>
</evidence>
<dbReference type="OrthoDB" id="7870117at2"/>
<dbReference type="AlphaFoldDB" id="A0A1H1JMX3"/>
<accession>A0A1H1JMX3</accession>
<organism evidence="2 3">
    <name type="scientific">Paraburkholderia fungorum</name>
    <dbReference type="NCBI Taxonomy" id="134537"/>
    <lineage>
        <taxon>Bacteria</taxon>
        <taxon>Pseudomonadati</taxon>
        <taxon>Pseudomonadota</taxon>
        <taxon>Betaproteobacteria</taxon>
        <taxon>Burkholderiales</taxon>
        <taxon>Burkholderiaceae</taxon>
        <taxon>Paraburkholderia</taxon>
    </lineage>
</organism>
<evidence type="ECO:0000313" key="2">
    <source>
        <dbReference type="EMBL" id="SDR51344.1"/>
    </source>
</evidence>
<dbReference type="Proteomes" id="UP000183487">
    <property type="component" value="Unassembled WGS sequence"/>
</dbReference>
<dbReference type="Pfam" id="PF19942">
    <property type="entry name" value="DUF6404"/>
    <property type="match status" value="1"/>
</dbReference>
<keyword evidence="3" id="KW-1185">Reference proteome</keyword>
<sequence>MTSLFDTKLSLAMRMLAAKGLLNSNATPVGWKFIRRLGFKVPPLYFLDFKTTWVAYTLLFLFGFSVFEFFRFHWQIPRMNMPSWRLILSGSLVFGLFMAVRGLYFRRRFGLPLWQDLNPSA</sequence>
<feature type="transmembrane region" description="Helical" evidence="1">
    <location>
        <begin position="86"/>
        <end position="104"/>
    </location>
</feature>
<dbReference type="RefSeq" id="WP_074772268.1">
    <property type="nucleotide sequence ID" value="NZ_FNKP01000003.1"/>
</dbReference>
<feature type="transmembrane region" description="Helical" evidence="1">
    <location>
        <begin position="53"/>
        <end position="74"/>
    </location>
</feature>